<reference evidence="1 2" key="1">
    <citation type="journal article" date="2016" name="Mol. Biol. Evol.">
        <title>Comparative Genomics of Early-Diverging Mushroom-Forming Fungi Provides Insights into the Origins of Lignocellulose Decay Capabilities.</title>
        <authorList>
            <person name="Nagy L.G."/>
            <person name="Riley R."/>
            <person name="Tritt A."/>
            <person name="Adam C."/>
            <person name="Daum C."/>
            <person name="Floudas D."/>
            <person name="Sun H."/>
            <person name="Yadav J.S."/>
            <person name="Pangilinan J."/>
            <person name="Larsson K.H."/>
            <person name="Matsuura K."/>
            <person name="Barry K."/>
            <person name="Labutti K."/>
            <person name="Kuo R."/>
            <person name="Ohm R.A."/>
            <person name="Bhattacharya S.S."/>
            <person name="Shirouzu T."/>
            <person name="Yoshinaga Y."/>
            <person name="Martin F.M."/>
            <person name="Grigoriev I.V."/>
            <person name="Hibbett D.S."/>
        </authorList>
    </citation>
    <scope>NUCLEOTIDE SEQUENCE [LARGE SCALE GENOMIC DNA]</scope>
    <source>
        <strain evidence="1 2">HHB12029</strain>
    </source>
</reference>
<dbReference type="EMBL" id="KV426559">
    <property type="protein sequence ID" value="KZV79813.1"/>
    <property type="molecule type" value="Genomic_DNA"/>
</dbReference>
<sequence length="193" mass="21082">MVSWYRALQGRSRGLLPLARFRACSLLSCSGLQFHSYNTIRHAQYACRRLKTDLVVTGAMIPFTALEDRWKILPVDAMARDTTVQCCEPAFIPCPPTAHYCARCPAAQQAGQPLPYGSRNFTFALRALLCTAWNAGDVRLLELCSVSCCVRVCAFTIFGASLPALSSPTRPRAASIACRSVKISTPRAAGGRH</sequence>
<name>A0A165B4R4_EXIGL</name>
<dbReference type="Proteomes" id="UP000077266">
    <property type="component" value="Unassembled WGS sequence"/>
</dbReference>
<dbReference type="InParanoid" id="A0A165B4R4"/>
<accession>A0A165B4R4</accession>
<proteinExistence type="predicted"/>
<dbReference type="AlphaFoldDB" id="A0A165B4R4"/>
<keyword evidence="2" id="KW-1185">Reference proteome</keyword>
<organism evidence="1 2">
    <name type="scientific">Exidia glandulosa HHB12029</name>
    <dbReference type="NCBI Taxonomy" id="1314781"/>
    <lineage>
        <taxon>Eukaryota</taxon>
        <taxon>Fungi</taxon>
        <taxon>Dikarya</taxon>
        <taxon>Basidiomycota</taxon>
        <taxon>Agaricomycotina</taxon>
        <taxon>Agaricomycetes</taxon>
        <taxon>Auriculariales</taxon>
        <taxon>Exidiaceae</taxon>
        <taxon>Exidia</taxon>
    </lineage>
</organism>
<protein>
    <submittedName>
        <fullName evidence="1">Uncharacterized protein</fullName>
    </submittedName>
</protein>
<evidence type="ECO:0000313" key="2">
    <source>
        <dbReference type="Proteomes" id="UP000077266"/>
    </source>
</evidence>
<evidence type="ECO:0000313" key="1">
    <source>
        <dbReference type="EMBL" id="KZV79813.1"/>
    </source>
</evidence>
<gene>
    <name evidence="1" type="ORF">EXIGLDRAFT_448514</name>
</gene>